<keyword evidence="3" id="KW-1185">Reference proteome</keyword>
<dbReference type="SUPFAM" id="SSF54427">
    <property type="entry name" value="NTF2-like"/>
    <property type="match status" value="1"/>
</dbReference>
<dbReference type="GO" id="GO:0030638">
    <property type="term" value="P:polyketide metabolic process"/>
    <property type="evidence" value="ECO:0007669"/>
    <property type="project" value="InterPro"/>
</dbReference>
<evidence type="ECO:0000259" key="1">
    <source>
        <dbReference type="Pfam" id="PF12680"/>
    </source>
</evidence>
<dbReference type="AlphaFoldDB" id="A0A7K1V3B8"/>
<name>A0A7K1V3B8_9NOCA</name>
<dbReference type="PANTHER" id="PTHR38436">
    <property type="entry name" value="POLYKETIDE CYCLASE SNOAL-LIKE DOMAIN"/>
    <property type="match status" value="1"/>
</dbReference>
<gene>
    <name evidence="2" type="ORF">GPX89_28285</name>
</gene>
<dbReference type="EMBL" id="WRPP01000006">
    <property type="protein sequence ID" value="MVU81133.1"/>
    <property type="molecule type" value="Genomic_DNA"/>
</dbReference>
<dbReference type="Proteomes" id="UP000466794">
    <property type="component" value="Unassembled WGS sequence"/>
</dbReference>
<proteinExistence type="predicted"/>
<organism evidence="2 3">
    <name type="scientific">Nocardia terrae</name>
    <dbReference type="NCBI Taxonomy" id="2675851"/>
    <lineage>
        <taxon>Bacteria</taxon>
        <taxon>Bacillati</taxon>
        <taxon>Actinomycetota</taxon>
        <taxon>Actinomycetes</taxon>
        <taxon>Mycobacteriales</taxon>
        <taxon>Nocardiaceae</taxon>
        <taxon>Nocardia</taxon>
    </lineage>
</organism>
<feature type="domain" description="SnoaL-like" evidence="1">
    <location>
        <begin position="6"/>
        <end position="103"/>
    </location>
</feature>
<dbReference type="PANTHER" id="PTHR38436:SF1">
    <property type="entry name" value="ESTER CYCLASE"/>
    <property type="match status" value="1"/>
</dbReference>
<dbReference type="InterPro" id="IPR009959">
    <property type="entry name" value="Cyclase_SnoaL-like"/>
</dbReference>
<evidence type="ECO:0000313" key="3">
    <source>
        <dbReference type="Proteomes" id="UP000466794"/>
    </source>
</evidence>
<reference evidence="2 3" key="1">
    <citation type="submission" date="2019-12" db="EMBL/GenBank/DDBJ databases">
        <title>Nocardia sp. nov. ET3-3 isolated from soil.</title>
        <authorList>
            <person name="Kanchanasin P."/>
            <person name="Tanasupawat S."/>
            <person name="Yuki M."/>
            <person name="Kudo T."/>
        </authorList>
    </citation>
    <scope>NUCLEOTIDE SEQUENCE [LARGE SCALE GENOMIC DNA]</scope>
    <source>
        <strain evidence="2 3">ET3-3</strain>
    </source>
</reference>
<dbReference type="InterPro" id="IPR037401">
    <property type="entry name" value="SnoaL-like"/>
</dbReference>
<sequence length="121" mass="13383">MNSALVADYLEQVWNQGRADLVERFVAEDLIQHSPVMPDGRAGLIRVVESMHGASPEFRFETHRIVAEGDLVFAHSLYATGPDDPGTVVVDIYRIADGLIAEHWDVREQVPPATVNGHPII</sequence>
<dbReference type="Gene3D" id="3.10.450.50">
    <property type="match status" value="1"/>
</dbReference>
<dbReference type="InterPro" id="IPR032710">
    <property type="entry name" value="NTF2-like_dom_sf"/>
</dbReference>
<evidence type="ECO:0000313" key="2">
    <source>
        <dbReference type="EMBL" id="MVU81133.1"/>
    </source>
</evidence>
<protein>
    <recommendedName>
        <fullName evidence="1">SnoaL-like domain-containing protein</fullName>
    </recommendedName>
</protein>
<dbReference type="RefSeq" id="WP_157390770.1">
    <property type="nucleotide sequence ID" value="NZ_WRPP01000006.1"/>
</dbReference>
<comment type="caution">
    <text evidence="2">The sequence shown here is derived from an EMBL/GenBank/DDBJ whole genome shotgun (WGS) entry which is preliminary data.</text>
</comment>
<dbReference type="Pfam" id="PF12680">
    <property type="entry name" value="SnoaL_2"/>
    <property type="match status" value="1"/>
</dbReference>
<accession>A0A7K1V3B8</accession>